<evidence type="ECO:0000256" key="11">
    <source>
        <dbReference type="ARBA" id="ARBA00023012"/>
    </source>
</evidence>
<proteinExistence type="predicted"/>
<dbReference type="Gene3D" id="3.30.565.10">
    <property type="entry name" value="Histidine kinase-like ATPase, C-terminal domain"/>
    <property type="match status" value="1"/>
</dbReference>
<name>A0ABY4S0S3_AQUTE</name>
<dbReference type="SUPFAM" id="SSF55874">
    <property type="entry name" value="ATPase domain of HSP90 chaperone/DNA topoisomerase II/histidine kinase"/>
    <property type="match status" value="1"/>
</dbReference>
<dbReference type="Gene3D" id="1.20.120.620">
    <property type="entry name" value="Backbone structure of the membrane domain of e. Coli histidine kinase receptor kdpd"/>
    <property type="match status" value="1"/>
</dbReference>
<evidence type="ECO:0000256" key="4">
    <source>
        <dbReference type="ARBA" id="ARBA00022553"/>
    </source>
</evidence>
<keyword evidence="7" id="KW-0547">Nucleotide-binding</keyword>
<keyword evidence="6 13" id="KW-0812">Transmembrane</keyword>
<dbReference type="EMBL" id="CP097635">
    <property type="protein sequence ID" value="URI06968.1"/>
    <property type="molecule type" value="Genomic_DNA"/>
</dbReference>
<dbReference type="InterPro" id="IPR036890">
    <property type="entry name" value="HATPase_C_sf"/>
</dbReference>
<keyword evidence="8" id="KW-0418">Kinase</keyword>
<dbReference type="InterPro" id="IPR003594">
    <property type="entry name" value="HATPase_dom"/>
</dbReference>
<keyword evidence="10 13" id="KW-1133">Transmembrane helix</keyword>
<reference evidence="15" key="1">
    <citation type="submission" date="2022-05" db="EMBL/GenBank/DDBJ databases">
        <title>An RpoN-dependent PEP-CTERM gene is involved in floc formation of an Aquincola tertiaricarbonis strain.</title>
        <authorList>
            <person name="Qiu D."/>
            <person name="Xia M."/>
        </authorList>
    </citation>
    <scope>NUCLEOTIDE SEQUENCE</scope>
    <source>
        <strain evidence="15">RN12</strain>
    </source>
</reference>
<feature type="domain" description="Histidine kinase" evidence="14">
    <location>
        <begin position="249"/>
        <end position="343"/>
    </location>
</feature>
<evidence type="ECO:0000259" key="14">
    <source>
        <dbReference type="PROSITE" id="PS50109"/>
    </source>
</evidence>
<feature type="transmembrane region" description="Helical" evidence="13">
    <location>
        <begin position="51"/>
        <end position="69"/>
    </location>
</feature>
<keyword evidence="5" id="KW-0808">Transferase</keyword>
<dbReference type="SMART" id="SM00387">
    <property type="entry name" value="HATPase_c"/>
    <property type="match status" value="1"/>
</dbReference>
<dbReference type="RefSeq" id="WP_250195233.1">
    <property type="nucleotide sequence ID" value="NZ_CP097635.1"/>
</dbReference>
<evidence type="ECO:0000256" key="8">
    <source>
        <dbReference type="ARBA" id="ARBA00022777"/>
    </source>
</evidence>
<feature type="transmembrane region" description="Helical" evidence="13">
    <location>
        <begin position="26"/>
        <end position="45"/>
    </location>
</feature>
<feature type="transmembrane region" description="Helical" evidence="13">
    <location>
        <begin position="102"/>
        <end position="123"/>
    </location>
</feature>
<dbReference type="InterPro" id="IPR025201">
    <property type="entry name" value="KdpD_TM"/>
</dbReference>
<evidence type="ECO:0000256" key="10">
    <source>
        <dbReference type="ARBA" id="ARBA00022989"/>
    </source>
</evidence>
<dbReference type="PANTHER" id="PTHR41523">
    <property type="entry name" value="TWO-COMPONENT SYSTEM SENSOR PROTEIN"/>
    <property type="match status" value="1"/>
</dbReference>
<evidence type="ECO:0000256" key="9">
    <source>
        <dbReference type="ARBA" id="ARBA00022840"/>
    </source>
</evidence>
<keyword evidence="11" id="KW-0902">Two-component regulatory system</keyword>
<protein>
    <recommendedName>
        <fullName evidence="3">histidine kinase</fullName>
        <ecNumber evidence="3">2.7.13.3</ecNumber>
    </recommendedName>
</protein>
<evidence type="ECO:0000256" key="6">
    <source>
        <dbReference type="ARBA" id="ARBA00022692"/>
    </source>
</evidence>
<dbReference type="PROSITE" id="PS50109">
    <property type="entry name" value="HIS_KIN"/>
    <property type="match status" value="1"/>
</dbReference>
<dbReference type="Pfam" id="PF13493">
    <property type="entry name" value="DUF4118"/>
    <property type="match status" value="1"/>
</dbReference>
<evidence type="ECO:0000256" key="2">
    <source>
        <dbReference type="ARBA" id="ARBA00004141"/>
    </source>
</evidence>
<evidence type="ECO:0000256" key="7">
    <source>
        <dbReference type="ARBA" id="ARBA00022741"/>
    </source>
</evidence>
<evidence type="ECO:0000313" key="16">
    <source>
        <dbReference type="Proteomes" id="UP001056201"/>
    </source>
</evidence>
<dbReference type="EC" id="2.7.13.3" evidence="3"/>
<keyword evidence="9" id="KW-0067">ATP-binding</keyword>
<dbReference type="InterPro" id="IPR011495">
    <property type="entry name" value="Sig_transdc_His_kin_sub2_dim/P"/>
</dbReference>
<keyword evidence="12 13" id="KW-0472">Membrane</keyword>
<dbReference type="Proteomes" id="UP001056201">
    <property type="component" value="Chromosome 1"/>
</dbReference>
<accession>A0ABY4S0S3</accession>
<dbReference type="InterPro" id="IPR005467">
    <property type="entry name" value="His_kinase_dom"/>
</dbReference>
<keyword evidence="16" id="KW-1185">Reference proteome</keyword>
<dbReference type="PANTHER" id="PTHR41523:SF8">
    <property type="entry name" value="ETHYLENE RESPONSE SENSOR PROTEIN"/>
    <property type="match status" value="1"/>
</dbReference>
<dbReference type="Pfam" id="PF07568">
    <property type="entry name" value="HisKA_2"/>
    <property type="match status" value="1"/>
</dbReference>
<evidence type="ECO:0000313" key="15">
    <source>
        <dbReference type="EMBL" id="URI06968.1"/>
    </source>
</evidence>
<dbReference type="Pfam" id="PF02518">
    <property type="entry name" value="HATPase_c"/>
    <property type="match status" value="1"/>
</dbReference>
<dbReference type="InterPro" id="IPR038318">
    <property type="entry name" value="KdpD_sf"/>
</dbReference>
<feature type="transmembrane region" description="Helical" evidence="13">
    <location>
        <begin position="74"/>
        <end position="90"/>
    </location>
</feature>
<organism evidence="15 16">
    <name type="scientific">Aquincola tertiaricarbonis</name>
    <dbReference type="NCBI Taxonomy" id="391953"/>
    <lineage>
        <taxon>Bacteria</taxon>
        <taxon>Pseudomonadati</taxon>
        <taxon>Pseudomonadota</taxon>
        <taxon>Betaproteobacteria</taxon>
        <taxon>Burkholderiales</taxon>
        <taxon>Sphaerotilaceae</taxon>
        <taxon>Aquincola</taxon>
    </lineage>
</organism>
<evidence type="ECO:0000256" key="13">
    <source>
        <dbReference type="SAM" id="Phobius"/>
    </source>
</evidence>
<evidence type="ECO:0000256" key="5">
    <source>
        <dbReference type="ARBA" id="ARBA00022679"/>
    </source>
</evidence>
<evidence type="ECO:0000256" key="3">
    <source>
        <dbReference type="ARBA" id="ARBA00012438"/>
    </source>
</evidence>
<keyword evidence="4" id="KW-0597">Phosphoprotein</keyword>
<sequence length="343" mass="37729">MVDLPRPGPTLRFIRWTARFRTRPRLAYPVAVIAFLLALGARFLADPLLGNGFPFLTFFPAILLSAFVCGRGPGTLCALLSIGAAWYWFILPRESFALDGTAALAIAFFVLISVVDIVVIDLLSQVTSQLEKSQERSQALLAQRTTLFQELQHRVANNLTLVGSVLAVQARQLRHNPEATAALNEARRRFDLFSRIHRRLHDPAAADQPLAERLREMCDDILKAAEAGQVRCEVHAADLVFDIDRTTVLSMIVLEVISNALKHAFEPGEAGHIVVNLQPLDARQLELAITDDGRGMPEGYDSSRSERLGMKILSGFASSLRGTVELRPGPRGTGTCVRVVFPA</sequence>
<gene>
    <name evidence="15" type="ORF">MW290_13845</name>
</gene>
<comment type="subcellular location">
    <subcellularLocation>
        <location evidence="2">Membrane</location>
        <topology evidence="2">Multi-pass membrane protein</topology>
    </subcellularLocation>
</comment>
<evidence type="ECO:0000256" key="12">
    <source>
        <dbReference type="ARBA" id="ARBA00023136"/>
    </source>
</evidence>
<evidence type="ECO:0000256" key="1">
    <source>
        <dbReference type="ARBA" id="ARBA00000085"/>
    </source>
</evidence>
<comment type="catalytic activity">
    <reaction evidence="1">
        <text>ATP + protein L-histidine = ADP + protein N-phospho-L-histidine.</text>
        <dbReference type="EC" id="2.7.13.3"/>
    </reaction>
</comment>